<name>M0K8I9_9EURY</name>
<feature type="transmembrane region" description="Helical" evidence="5">
    <location>
        <begin position="179"/>
        <end position="197"/>
    </location>
</feature>
<comment type="caution">
    <text evidence="6">The sequence shown here is derived from an EMBL/GenBank/DDBJ whole genome shotgun (WGS) entry which is preliminary data.</text>
</comment>
<evidence type="ECO:0000313" key="6">
    <source>
        <dbReference type="EMBL" id="EMA16160.1"/>
    </source>
</evidence>
<evidence type="ECO:0000313" key="7">
    <source>
        <dbReference type="Proteomes" id="UP000011623"/>
    </source>
</evidence>
<accession>M0K8I9</accession>
<dbReference type="AlphaFoldDB" id="M0K8I9"/>
<gene>
    <name evidence="6" type="ORF">C442_18384</name>
</gene>
<dbReference type="EMBL" id="AOLW01000048">
    <property type="protein sequence ID" value="EMA16160.1"/>
    <property type="molecule type" value="Genomic_DNA"/>
</dbReference>
<keyword evidence="2 5" id="KW-0812">Transmembrane</keyword>
<protein>
    <submittedName>
        <fullName evidence="6">Phosphoribose diphosphate:decaprenyl-phosphate phosphoribosyltransferase</fullName>
    </submittedName>
</protein>
<feature type="transmembrane region" description="Helical" evidence="5">
    <location>
        <begin position="288"/>
        <end position="305"/>
    </location>
</feature>
<dbReference type="Gene3D" id="1.10.357.140">
    <property type="entry name" value="UbiA prenyltransferase"/>
    <property type="match status" value="1"/>
</dbReference>
<dbReference type="GO" id="GO:0016757">
    <property type="term" value="F:glycosyltransferase activity"/>
    <property type="evidence" value="ECO:0007669"/>
    <property type="project" value="UniProtKB-KW"/>
</dbReference>
<dbReference type="InterPro" id="IPR050475">
    <property type="entry name" value="Prenyltransferase_related"/>
</dbReference>
<keyword evidence="3 5" id="KW-1133">Transmembrane helix</keyword>
<feature type="transmembrane region" description="Helical" evidence="5">
    <location>
        <begin position="152"/>
        <end position="173"/>
    </location>
</feature>
<feature type="transmembrane region" description="Helical" evidence="5">
    <location>
        <begin position="250"/>
        <end position="267"/>
    </location>
</feature>
<dbReference type="GO" id="GO:0016765">
    <property type="term" value="F:transferase activity, transferring alkyl or aryl (other than methyl) groups"/>
    <property type="evidence" value="ECO:0007669"/>
    <property type="project" value="InterPro"/>
</dbReference>
<feature type="transmembrane region" description="Helical" evidence="5">
    <location>
        <begin position="115"/>
        <end position="140"/>
    </location>
</feature>
<dbReference type="PATRIC" id="fig|1227452.3.peg.3658"/>
<organism evidence="6 7">
    <name type="scientific">Haloarcula amylolytica JCM 13557</name>
    <dbReference type="NCBI Taxonomy" id="1227452"/>
    <lineage>
        <taxon>Archaea</taxon>
        <taxon>Methanobacteriati</taxon>
        <taxon>Methanobacteriota</taxon>
        <taxon>Stenosarchaea group</taxon>
        <taxon>Halobacteria</taxon>
        <taxon>Halobacteriales</taxon>
        <taxon>Haloarculaceae</taxon>
        <taxon>Haloarcula</taxon>
    </lineage>
</organism>
<evidence type="ECO:0000256" key="4">
    <source>
        <dbReference type="ARBA" id="ARBA00023136"/>
    </source>
</evidence>
<evidence type="ECO:0000256" key="5">
    <source>
        <dbReference type="SAM" id="Phobius"/>
    </source>
</evidence>
<evidence type="ECO:0000256" key="1">
    <source>
        <dbReference type="ARBA" id="ARBA00004651"/>
    </source>
</evidence>
<keyword evidence="6" id="KW-0328">Glycosyltransferase</keyword>
<dbReference type="InterPro" id="IPR000537">
    <property type="entry name" value="UbiA_prenyltransferase"/>
</dbReference>
<evidence type="ECO:0000256" key="2">
    <source>
        <dbReference type="ARBA" id="ARBA00022692"/>
    </source>
</evidence>
<dbReference type="PANTHER" id="PTHR42723">
    <property type="entry name" value="CHLOROPHYLL SYNTHASE"/>
    <property type="match status" value="1"/>
</dbReference>
<evidence type="ECO:0000256" key="3">
    <source>
        <dbReference type="ARBA" id="ARBA00022989"/>
    </source>
</evidence>
<comment type="subcellular location">
    <subcellularLocation>
        <location evidence="1">Cell membrane</location>
        <topology evidence="1">Multi-pass membrane protein</topology>
    </subcellularLocation>
</comment>
<keyword evidence="6" id="KW-0808">Transferase</keyword>
<dbReference type="Pfam" id="PF01040">
    <property type="entry name" value="UbiA"/>
    <property type="match status" value="1"/>
</dbReference>
<sequence>MFPLTTRIGERMAEWSQTVNPVSITTGLLRETRPWQWYKQGVMFLGVIFSKNLLNAEAWISLLIGVVAFTAVAGATYIFNDINDLEEDRNHTEKQHRPIASGQVPVPVAVVFGSLLALVGLGAAYSLGPLFLAVLLAYLSQNALYSLYLKQVVFVDVLIVAIGFVFRAIAGVVAIDVFLSPWLIVSTFLLALVLALGKRRNELKVSPDPEVCRDVLGEYSKQNIDQLLVMTMATLLMAYSLYSFSRTSPAMLATLPFAFFGVFRYHHLVHTTNIAGQPECLFTDRPSVVNLILWGVVAIAILYNVPEIAIEVIR</sequence>
<dbReference type="InterPro" id="IPR044878">
    <property type="entry name" value="UbiA_sf"/>
</dbReference>
<keyword evidence="7" id="KW-1185">Reference proteome</keyword>
<keyword evidence="4 5" id="KW-0472">Membrane</keyword>
<dbReference type="Proteomes" id="UP000011623">
    <property type="component" value="Unassembled WGS sequence"/>
</dbReference>
<dbReference type="PANTHER" id="PTHR42723:SF1">
    <property type="entry name" value="CHLOROPHYLL SYNTHASE, CHLOROPLASTIC"/>
    <property type="match status" value="1"/>
</dbReference>
<feature type="transmembrane region" description="Helical" evidence="5">
    <location>
        <begin position="58"/>
        <end position="79"/>
    </location>
</feature>
<dbReference type="CDD" id="cd13963">
    <property type="entry name" value="PT_UbiA_2"/>
    <property type="match status" value="1"/>
</dbReference>
<dbReference type="GO" id="GO:0005886">
    <property type="term" value="C:plasma membrane"/>
    <property type="evidence" value="ECO:0007669"/>
    <property type="project" value="UniProtKB-SubCell"/>
</dbReference>
<reference evidence="6 7" key="1">
    <citation type="journal article" date="2014" name="PLoS Genet.">
        <title>Phylogenetically driven sequencing of extremely halophilic archaea reveals strategies for static and dynamic osmo-response.</title>
        <authorList>
            <person name="Becker E.A."/>
            <person name="Seitzer P.M."/>
            <person name="Tritt A."/>
            <person name="Larsen D."/>
            <person name="Krusor M."/>
            <person name="Yao A.I."/>
            <person name="Wu D."/>
            <person name="Madern D."/>
            <person name="Eisen J.A."/>
            <person name="Darling A.E."/>
            <person name="Facciotti M.T."/>
        </authorList>
    </citation>
    <scope>NUCLEOTIDE SEQUENCE [LARGE SCALE GENOMIC DNA]</scope>
    <source>
        <strain evidence="6 7">JCM 13557</strain>
    </source>
</reference>
<proteinExistence type="predicted"/>